<evidence type="ECO:0000313" key="5">
    <source>
        <dbReference type="Proteomes" id="UP000800200"/>
    </source>
</evidence>
<proteinExistence type="predicted"/>
<dbReference type="Proteomes" id="UP000800200">
    <property type="component" value="Unassembled WGS sequence"/>
</dbReference>
<feature type="compositionally biased region" description="Low complexity" evidence="1">
    <location>
        <begin position="342"/>
        <end position="357"/>
    </location>
</feature>
<protein>
    <submittedName>
        <fullName evidence="4">HET-domain-containing protein</fullName>
    </submittedName>
</protein>
<dbReference type="InterPro" id="IPR031353">
    <property type="entry name" value="NACHT_sigma"/>
</dbReference>
<dbReference type="InterPro" id="IPR010730">
    <property type="entry name" value="HET"/>
</dbReference>
<feature type="domain" description="NACHT-NTPase sigma" evidence="3">
    <location>
        <begin position="328"/>
        <end position="365"/>
    </location>
</feature>
<dbReference type="OrthoDB" id="674604at2759"/>
<dbReference type="PANTHER" id="PTHR10622">
    <property type="entry name" value="HET DOMAIN-CONTAINING PROTEIN"/>
    <property type="match status" value="1"/>
</dbReference>
<feature type="domain" description="Heterokaryon incompatibility" evidence="2">
    <location>
        <begin position="25"/>
        <end position="112"/>
    </location>
</feature>
<dbReference type="EMBL" id="ML994619">
    <property type="protein sequence ID" value="KAF2190044.1"/>
    <property type="molecule type" value="Genomic_DNA"/>
</dbReference>
<name>A0A6A6EE78_9PEZI</name>
<sequence length="366" mass="41003">MRLLRLEADGEFSLLEFVGKNIPRYAILSHTWGADDEEVTFKDLADGAGKSKHGYSKIRFCGKQAAKDGLQFFWVDTCCIDKSSSAELSEAINSMFRWYHNAVKCYVYLSDVSISGSVGNDLSSQWIWKPAIQYSRWFTRSWTLQELVAPTSVEFFSAEGERLGDRISLLQEIHNITGISIQALQGSPLSQFSVDERMSWAESRKAKRDEDAAYSLLGIFDIHMPLIYGEGRKKAFIRLHKEIEQSLRNEPPALPPTLSTEQLKRKRESFSTVPFGRDPDFVGRTDVSAWIRERCAAPGTRAAIRDSAASQPTRSMEEAHIDKPASLSFNSYGPGFQFNAPGSTQNNNTGSGNQFFGSLSGPVHFR</sequence>
<dbReference type="PANTHER" id="PTHR10622:SF11">
    <property type="entry name" value="HET-DOMAIN-CONTAINING PROTEIN"/>
    <property type="match status" value="1"/>
</dbReference>
<dbReference type="AlphaFoldDB" id="A0A6A6EE78"/>
<organism evidence="4 5">
    <name type="scientific">Zopfia rhizophila CBS 207.26</name>
    <dbReference type="NCBI Taxonomy" id="1314779"/>
    <lineage>
        <taxon>Eukaryota</taxon>
        <taxon>Fungi</taxon>
        <taxon>Dikarya</taxon>
        <taxon>Ascomycota</taxon>
        <taxon>Pezizomycotina</taxon>
        <taxon>Dothideomycetes</taxon>
        <taxon>Dothideomycetes incertae sedis</taxon>
        <taxon>Zopfiaceae</taxon>
        <taxon>Zopfia</taxon>
    </lineage>
</organism>
<dbReference type="Pfam" id="PF17106">
    <property type="entry name" value="NACHT_sigma"/>
    <property type="match status" value="1"/>
</dbReference>
<feature type="region of interest" description="Disordered" evidence="1">
    <location>
        <begin position="340"/>
        <end position="366"/>
    </location>
</feature>
<dbReference type="Pfam" id="PF06985">
    <property type="entry name" value="HET"/>
    <property type="match status" value="1"/>
</dbReference>
<gene>
    <name evidence="4" type="ORF">K469DRAFT_699621</name>
</gene>
<keyword evidence="5" id="KW-1185">Reference proteome</keyword>
<evidence type="ECO:0000256" key="1">
    <source>
        <dbReference type="SAM" id="MobiDB-lite"/>
    </source>
</evidence>
<accession>A0A6A6EE78</accession>
<reference evidence="4" key="1">
    <citation type="journal article" date="2020" name="Stud. Mycol.">
        <title>101 Dothideomycetes genomes: a test case for predicting lifestyles and emergence of pathogens.</title>
        <authorList>
            <person name="Haridas S."/>
            <person name="Albert R."/>
            <person name="Binder M."/>
            <person name="Bloem J."/>
            <person name="Labutti K."/>
            <person name="Salamov A."/>
            <person name="Andreopoulos B."/>
            <person name="Baker S."/>
            <person name="Barry K."/>
            <person name="Bills G."/>
            <person name="Bluhm B."/>
            <person name="Cannon C."/>
            <person name="Castanera R."/>
            <person name="Culley D."/>
            <person name="Daum C."/>
            <person name="Ezra D."/>
            <person name="Gonzalez J."/>
            <person name="Henrissat B."/>
            <person name="Kuo A."/>
            <person name="Liang C."/>
            <person name="Lipzen A."/>
            <person name="Lutzoni F."/>
            <person name="Magnuson J."/>
            <person name="Mondo S."/>
            <person name="Nolan M."/>
            <person name="Ohm R."/>
            <person name="Pangilinan J."/>
            <person name="Park H.-J."/>
            <person name="Ramirez L."/>
            <person name="Alfaro M."/>
            <person name="Sun H."/>
            <person name="Tritt A."/>
            <person name="Yoshinaga Y."/>
            <person name="Zwiers L.-H."/>
            <person name="Turgeon B."/>
            <person name="Goodwin S."/>
            <person name="Spatafora J."/>
            <person name="Crous P."/>
            <person name="Grigoriev I."/>
        </authorList>
    </citation>
    <scope>NUCLEOTIDE SEQUENCE</scope>
    <source>
        <strain evidence="4">CBS 207.26</strain>
    </source>
</reference>
<evidence type="ECO:0000313" key="4">
    <source>
        <dbReference type="EMBL" id="KAF2190044.1"/>
    </source>
</evidence>
<evidence type="ECO:0000259" key="3">
    <source>
        <dbReference type="Pfam" id="PF17106"/>
    </source>
</evidence>
<evidence type="ECO:0000259" key="2">
    <source>
        <dbReference type="Pfam" id="PF06985"/>
    </source>
</evidence>